<comment type="caution">
    <text evidence="1">The sequence shown here is derived from an EMBL/GenBank/DDBJ whole genome shotgun (WGS) entry which is preliminary data.</text>
</comment>
<dbReference type="InterPro" id="IPR021415">
    <property type="entry name" value="SAV0927-like"/>
</dbReference>
<accession>A0ABN1FDY7</accession>
<keyword evidence="2" id="KW-1185">Reference proteome</keyword>
<proteinExistence type="predicted"/>
<dbReference type="EMBL" id="BAAADS010000001">
    <property type="protein sequence ID" value="GAA0588559.1"/>
    <property type="molecule type" value="Genomic_DNA"/>
</dbReference>
<evidence type="ECO:0000313" key="1">
    <source>
        <dbReference type="EMBL" id="GAA0588559.1"/>
    </source>
</evidence>
<dbReference type="Proteomes" id="UP001500866">
    <property type="component" value="Unassembled WGS sequence"/>
</dbReference>
<protein>
    <submittedName>
        <fullName evidence="1">Uncharacterized protein</fullName>
    </submittedName>
</protein>
<reference evidence="1 2" key="1">
    <citation type="journal article" date="2019" name="Int. J. Syst. Evol. Microbiol.">
        <title>The Global Catalogue of Microorganisms (GCM) 10K type strain sequencing project: providing services to taxonomists for standard genome sequencing and annotation.</title>
        <authorList>
            <consortium name="The Broad Institute Genomics Platform"/>
            <consortium name="The Broad Institute Genome Sequencing Center for Infectious Disease"/>
            <person name="Wu L."/>
            <person name="Ma J."/>
        </authorList>
    </citation>
    <scope>NUCLEOTIDE SEQUENCE [LARGE SCALE GENOMIC DNA]</scope>
    <source>
        <strain evidence="1 2">JCM 15395</strain>
    </source>
</reference>
<name>A0ABN1FDY7_9BACI</name>
<dbReference type="RefSeq" id="WP_343809195.1">
    <property type="nucleotide sequence ID" value="NZ_BAAADS010000001.1"/>
</dbReference>
<sequence length="56" mass="6556">MKHEENASKHVVIYLQKNRFGFLGKDDLDKEGGIEHVFHETEMVADEIREFLRGVL</sequence>
<evidence type="ECO:0000313" key="2">
    <source>
        <dbReference type="Proteomes" id="UP001500866"/>
    </source>
</evidence>
<organism evidence="1 2">
    <name type="scientific">Virgibacillus siamensis</name>
    <dbReference type="NCBI Taxonomy" id="480071"/>
    <lineage>
        <taxon>Bacteria</taxon>
        <taxon>Bacillati</taxon>
        <taxon>Bacillota</taxon>
        <taxon>Bacilli</taxon>
        <taxon>Bacillales</taxon>
        <taxon>Bacillaceae</taxon>
        <taxon>Virgibacillus</taxon>
    </lineage>
</organism>
<gene>
    <name evidence="1" type="ORF">GCM10009001_00540</name>
</gene>
<dbReference type="Pfam" id="PF11256">
    <property type="entry name" value="SAV0927-like"/>
    <property type="match status" value="1"/>
</dbReference>